<dbReference type="CDD" id="cd00609">
    <property type="entry name" value="AAT_like"/>
    <property type="match status" value="1"/>
</dbReference>
<comment type="cofactor">
    <cofactor evidence="1">
        <name>pyridoxal 5'-phosphate</name>
        <dbReference type="ChEBI" id="CHEBI:597326"/>
    </cofactor>
</comment>
<dbReference type="EMBL" id="JAQIZZ010000002">
    <property type="protein sequence ID" value="KAJ5552688.1"/>
    <property type="molecule type" value="Genomic_DNA"/>
</dbReference>
<comment type="caution">
    <text evidence="7">The sequence shown here is derived from an EMBL/GenBank/DDBJ whole genome shotgun (WGS) entry which is preliminary data.</text>
</comment>
<evidence type="ECO:0000259" key="6">
    <source>
        <dbReference type="Pfam" id="PF00155"/>
    </source>
</evidence>
<sequence>MSESKLQTLLSARGNLNLTQVLGRIPPQLLKPTERQNEIDLSMAENRLIREEILQLARSAIENSLRSKHLDWPKGFFGDAELLKIISTVFQNSFGPYAPVESDHIAVTAGAAAGLDAILYNICNPGDGVLVPCPYWSGYDALFTLHSEVRPIGVVVPLLEDSFGQAFITALEESYENAPCPIKALVLANPHNPLGRPYPRSILEQCITFCQERNLHLISDEVFALSSFASLDIQDPDPFVSCLSIDPTQFGCDPELVHVVWSMSKDLAASGVRLGCVVTRNRPLRNVVGLVASVHVSALSTVFAKEVLASLQLPALLSLSADRLGVSYTTLTTAFKATGIEYFPCHATVFLLARLAPHADTWEEEMMAFRAYMQAGVLLVPGKAYHMPERLKGWMRVTFAVTADELAEGIGRIQKVYRSLVA</sequence>
<keyword evidence="8" id="KW-1185">Reference proteome</keyword>
<dbReference type="Gene3D" id="3.40.640.10">
    <property type="entry name" value="Type I PLP-dependent aspartate aminotransferase-like (Major domain)"/>
    <property type="match status" value="1"/>
</dbReference>
<dbReference type="SUPFAM" id="SSF53383">
    <property type="entry name" value="PLP-dependent transferases"/>
    <property type="match status" value="1"/>
</dbReference>
<dbReference type="PANTHER" id="PTHR43795:SF32">
    <property type="entry name" value="AMINOTRANSFERASE GLII-RELATED"/>
    <property type="match status" value="1"/>
</dbReference>
<dbReference type="InterPro" id="IPR015424">
    <property type="entry name" value="PyrdxlP-dep_Trfase"/>
</dbReference>
<evidence type="ECO:0000256" key="2">
    <source>
        <dbReference type="ARBA" id="ARBA00007441"/>
    </source>
</evidence>
<accession>A0AAD6GJK1</accession>
<evidence type="ECO:0000256" key="3">
    <source>
        <dbReference type="ARBA" id="ARBA00022576"/>
    </source>
</evidence>
<dbReference type="GO" id="GO:0030170">
    <property type="term" value="F:pyridoxal phosphate binding"/>
    <property type="evidence" value="ECO:0007669"/>
    <property type="project" value="InterPro"/>
</dbReference>
<dbReference type="PANTHER" id="PTHR43795">
    <property type="entry name" value="BIFUNCTIONAL ASPARTATE AMINOTRANSFERASE AND GLUTAMATE/ASPARTATE-PREPHENATE AMINOTRANSFERASE-RELATED"/>
    <property type="match status" value="1"/>
</dbReference>
<dbReference type="GO" id="GO:0008483">
    <property type="term" value="F:transaminase activity"/>
    <property type="evidence" value="ECO:0007669"/>
    <property type="project" value="UniProtKB-KW"/>
</dbReference>
<evidence type="ECO:0000256" key="4">
    <source>
        <dbReference type="ARBA" id="ARBA00022679"/>
    </source>
</evidence>
<dbReference type="Gene3D" id="3.90.1150.10">
    <property type="entry name" value="Aspartate Aminotransferase, domain 1"/>
    <property type="match status" value="1"/>
</dbReference>
<dbReference type="GO" id="GO:0006520">
    <property type="term" value="P:amino acid metabolic process"/>
    <property type="evidence" value="ECO:0007669"/>
    <property type="project" value="TreeGrafter"/>
</dbReference>
<dbReference type="AlphaFoldDB" id="A0AAD6GJK1"/>
<evidence type="ECO:0000256" key="5">
    <source>
        <dbReference type="ARBA" id="ARBA00022898"/>
    </source>
</evidence>
<protein>
    <submittedName>
        <fullName evidence="7">Pyridoxal phosphate-dependent transferase</fullName>
    </submittedName>
</protein>
<keyword evidence="5" id="KW-0663">Pyridoxal phosphate</keyword>
<proteinExistence type="inferred from homology"/>
<evidence type="ECO:0000313" key="8">
    <source>
        <dbReference type="Proteomes" id="UP001220324"/>
    </source>
</evidence>
<gene>
    <name evidence="7" type="ORF">N7494_002066</name>
</gene>
<dbReference type="InterPro" id="IPR015422">
    <property type="entry name" value="PyrdxlP-dep_Trfase_small"/>
</dbReference>
<name>A0AAD6GJK1_9EURO</name>
<reference evidence="7 8" key="1">
    <citation type="journal article" date="2023" name="IMA Fungus">
        <title>Comparative genomic study of the Penicillium genus elucidates a diverse pangenome and 15 lateral gene transfer events.</title>
        <authorList>
            <person name="Petersen C."/>
            <person name="Sorensen T."/>
            <person name="Nielsen M.R."/>
            <person name="Sondergaard T.E."/>
            <person name="Sorensen J.L."/>
            <person name="Fitzpatrick D.A."/>
            <person name="Frisvad J.C."/>
            <person name="Nielsen K.L."/>
        </authorList>
    </citation>
    <scope>NUCLEOTIDE SEQUENCE [LARGE SCALE GENOMIC DNA]</scope>
    <source>
        <strain evidence="7 8">IBT 35679</strain>
    </source>
</reference>
<keyword evidence="3" id="KW-0032">Aminotransferase</keyword>
<dbReference type="InterPro" id="IPR004839">
    <property type="entry name" value="Aminotransferase_I/II_large"/>
</dbReference>
<evidence type="ECO:0000256" key="1">
    <source>
        <dbReference type="ARBA" id="ARBA00001933"/>
    </source>
</evidence>
<dbReference type="Proteomes" id="UP001220324">
    <property type="component" value="Unassembled WGS sequence"/>
</dbReference>
<organism evidence="7 8">
    <name type="scientific">Penicillium frequentans</name>
    <dbReference type="NCBI Taxonomy" id="3151616"/>
    <lineage>
        <taxon>Eukaryota</taxon>
        <taxon>Fungi</taxon>
        <taxon>Dikarya</taxon>
        <taxon>Ascomycota</taxon>
        <taxon>Pezizomycotina</taxon>
        <taxon>Eurotiomycetes</taxon>
        <taxon>Eurotiomycetidae</taxon>
        <taxon>Eurotiales</taxon>
        <taxon>Aspergillaceae</taxon>
        <taxon>Penicillium</taxon>
    </lineage>
</organism>
<evidence type="ECO:0000313" key="7">
    <source>
        <dbReference type="EMBL" id="KAJ5552688.1"/>
    </source>
</evidence>
<dbReference type="InterPro" id="IPR015421">
    <property type="entry name" value="PyrdxlP-dep_Trfase_major"/>
</dbReference>
<dbReference type="InterPro" id="IPR050478">
    <property type="entry name" value="Ethylene_sulfur-biosynth"/>
</dbReference>
<dbReference type="Pfam" id="PF00155">
    <property type="entry name" value="Aminotran_1_2"/>
    <property type="match status" value="1"/>
</dbReference>
<feature type="domain" description="Aminotransferase class I/classII large" evidence="6">
    <location>
        <begin position="89"/>
        <end position="413"/>
    </location>
</feature>
<dbReference type="PRINTS" id="PR00753">
    <property type="entry name" value="ACCSYNTHASE"/>
</dbReference>
<comment type="similarity">
    <text evidence="2">Belongs to the class-I pyridoxal-phosphate-dependent aminotransferase family.</text>
</comment>
<keyword evidence="4 7" id="KW-0808">Transferase</keyword>